<comment type="similarity">
    <text evidence="2">Belongs to the GMC oxidoreductase family.</text>
</comment>
<sequence length="615" mass="67478">MSLTNTEFDIIFAGGTFFPSPLGLVGGAAACCTAGRLAAADPSLKILIVEAGPHTQEDPQHVQPARFLSHFTPDSKTVKYVVSNPSEHLGGRITVAPAGQCLGGGSSVNFTVYNRAAASDYDDWETEYNNPGWGAKDLLPLLKKTETYQIDPEGETHGASGPLKVSYGGHFPNVAKDFLEVAATYDKERKLTEDPNDLYNSNAYGRWPKWIDEKTGRRSDTPHHFIYNQVDNKNLRVLTGSFVKRVIIKDGRAVGVEYVPNPQLHPDASPEPLAAYASKLVVVCGGSFGSPLILERSGIGAAEILKKFGVEQVVDLPGVGERYQDHQHLVALCRTSEDADTLDYVMRGIPEEIEKWDTQWKKDGTGFLAINGLDAGIKLRPTESELKTIGPAFLSRWRQYYADAPDKSVMWLACVAFCMDAIATAPMGKYYGIGYCLNHPESMGRVHITSGEDATVLPNWDSGFLEHESDMELHMYAYKRCRELARRMPCFRGEYRNYHPDFALDSPAAVNEDTVPVAMDAPDIVYTNEDNKAIREWVRKLVATTWHSLGTCAMMPREQGGVVDSRLNVYGVEGLKVADLSIAPYNVGANTYSTALVIAEKAAVLIGEELGITGV</sequence>
<reference evidence="5" key="1">
    <citation type="journal article" date="2021" name="New Phytol.">
        <title>Evolutionary innovations through gain and loss of genes in the ectomycorrhizal Boletales.</title>
        <authorList>
            <person name="Wu G."/>
            <person name="Miyauchi S."/>
            <person name="Morin E."/>
            <person name="Kuo A."/>
            <person name="Drula E."/>
            <person name="Varga T."/>
            <person name="Kohler A."/>
            <person name="Feng B."/>
            <person name="Cao Y."/>
            <person name="Lipzen A."/>
            <person name="Daum C."/>
            <person name="Hundley H."/>
            <person name="Pangilinan J."/>
            <person name="Johnson J."/>
            <person name="Barry K."/>
            <person name="LaButti K."/>
            <person name="Ng V."/>
            <person name="Ahrendt S."/>
            <person name="Min B."/>
            <person name="Choi I.G."/>
            <person name="Park H."/>
            <person name="Plett J.M."/>
            <person name="Magnuson J."/>
            <person name="Spatafora J.W."/>
            <person name="Nagy L.G."/>
            <person name="Henrissat B."/>
            <person name="Grigoriev I.V."/>
            <person name="Yang Z.L."/>
            <person name="Xu J."/>
            <person name="Martin F.M."/>
        </authorList>
    </citation>
    <scope>NUCLEOTIDE SEQUENCE</scope>
    <source>
        <strain evidence="5">KKN 215</strain>
    </source>
</reference>
<dbReference type="PANTHER" id="PTHR11552:SF78">
    <property type="entry name" value="GLUCOSE-METHANOL-CHOLINE OXIDOREDUCTASE N-TERMINAL DOMAIN-CONTAINING PROTEIN"/>
    <property type="match status" value="1"/>
</dbReference>
<evidence type="ECO:0000313" key="5">
    <source>
        <dbReference type="EMBL" id="KAH8077873.1"/>
    </source>
</evidence>
<dbReference type="OrthoDB" id="269227at2759"/>
<dbReference type="Pfam" id="PF00732">
    <property type="entry name" value="GMC_oxred_N"/>
    <property type="match status" value="1"/>
</dbReference>
<dbReference type="InterPro" id="IPR036188">
    <property type="entry name" value="FAD/NAD-bd_sf"/>
</dbReference>
<dbReference type="Pfam" id="PF05199">
    <property type="entry name" value="GMC_oxred_C"/>
    <property type="match status" value="1"/>
</dbReference>
<organism evidence="5 6">
    <name type="scientific">Cristinia sonorae</name>
    <dbReference type="NCBI Taxonomy" id="1940300"/>
    <lineage>
        <taxon>Eukaryota</taxon>
        <taxon>Fungi</taxon>
        <taxon>Dikarya</taxon>
        <taxon>Basidiomycota</taxon>
        <taxon>Agaricomycotina</taxon>
        <taxon>Agaricomycetes</taxon>
        <taxon>Agaricomycetidae</taxon>
        <taxon>Agaricales</taxon>
        <taxon>Pleurotineae</taxon>
        <taxon>Stephanosporaceae</taxon>
        <taxon>Cristinia</taxon>
    </lineage>
</organism>
<dbReference type="InterPro" id="IPR000172">
    <property type="entry name" value="GMC_OxRdtase_N"/>
</dbReference>
<evidence type="ECO:0000259" key="4">
    <source>
        <dbReference type="PROSITE" id="PS00624"/>
    </source>
</evidence>
<evidence type="ECO:0000256" key="1">
    <source>
        <dbReference type="ARBA" id="ARBA00001974"/>
    </source>
</evidence>
<dbReference type="Gene3D" id="3.50.50.60">
    <property type="entry name" value="FAD/NAD(P)-binding domain"/>
    <property type="match status" value="1"/>
</dbReference>
<name>A0A8K0UDJ2_9AGAR</name>
<comment type="cofactor">
    <cofactor evidence="1 3">
        <name>FAD</name>
        <dbReference type="ChEBI" id="CHEBI:57692"/>
    </cofactor>
</comment>
<feature type="binding site" evidence="3">
    <location>
        <begin position="546"/>
        <end position="547"/>
    </location>
    <ligand>
        <name>FAD</name>
        <dbReference type="ChEBI" id="CHEBI:57692"/>
    </ligand>
</feature>
<keyword evidence="6" id="KW-1185">Reference proteome</keyword>
<keyword evidence="3" id="KW-0285">Flavoprotein</keyword>
<comment type="caution">
    <text evidence="5">The sequence shown here is derived from an EMBL/GenBank/DDBJ whole genome shotgun (WGS) entry which is preliminary data.</text>
</comment>
<feature type="domain" description="Glucose-methanol-choline oxidoreductase N-terminal" evidence="4">
    <location>
        <begin position="286"/>
        <end position="300"/>
    </location>
</feature>
<dbReference type="AlphaFoldDB" id="A0A8K0UDJ2"/>
<dbReference type="PIRSF" id="PIRSF000137">
    <property type="entry name" value="Alcohol_oxidase"/>
    <property type="match status" value="1"/>
</dbReference>
<dbReference type="SUPFAM" id="SSF51905">
    <property type="entry name" value="FAD/NAD(P)-binding domain"/>
    <property type="match status" value="1"/>
</dbReference>
<dbReference type="PROSITE" id="PS00624">
    <property type="entry name" value="GMC_OXRED_2"/>
    <property type="match status" value="1"/>
</dbReference>
<dbReference type="Proteomes" id="UP000813824">
    <property type="component" value="Unassembled WGS sequence"/>
</dbReference>
<dbReference type="EMBL" id="JAEVFJ010000061">
    <property type="protein sequence ID" value="KAH8077873.1"/>
    <property type="molecule type" value="Genomic_DNA"/>
</dbReference>
<feature type="binding site" evidence="3">
    <location>
        <position position="243"/>
    </location>
    <ligand>
        <name>FAD</name>
        <dbReference type="ChEBI" id="CHEBI:57692"/>
    </ligand>
</feature>
<keyword evidence="3" id="KW-0274">FAD</keyword>
<dbReference type="GO" id="GO:0050660">
    <property type="term" value="F:flavin adenine dinucleotide binding"/>
    <property type="evidence" value="ECO:0007669"/>
    <property type="project" value="InterPro"/>
</dbReference>
<dbReference type="GO" id="GO:0016614">
    <property type="term" value="F:oxidoreductase activity, acting on CH-OH group of donors"/>
    <property type="evidence" value="ECO:0007669"/>
    <property type="project" value="InterPro"/>
</dbReference>
<feature type="binding site" evidence="3">
    <location>
        <begin position="109"/>
        <end position="112"/>
    </location>
    <ligand>
        <name>FAD</name>
        <dbReference type="ChEBI" id="CHEBI:57692"/>
    </ligand>
</feature>
<dbReference type="SUPFAM" id="SSF54373">
    <property type="entry name" value="FAD-linked reductases, C-terminal domain"/>
    <property type="match status" value="1"/>
</dbReference>
<dbReference type="InterPro" id="IPR012132">
    <property type="entry name" value="GMC_OxRdtase"/>
</dbReference>
<dbReference type="InterPro" id="IPR007867">
    <property type="entry name" value="GMC_OxRtase_C"/>
</dbReference>
<protein>
    <submittedName>
        <fullName evidence="5">GMC oxidoreductase-domain-containing protein</fullName>
    </submittedName>
</protein>
<evidence type="ECO:0000256" key="2">
    <source>
        <dbReference type="ARBA" id="ARBA00010790"/>
    </source>
</evidence>
<evidence type="ECO:0000256" key="3">
    <source>
        <dbReference type="PIRSR" id="PIRSR000137-2"/>
    </source>
</evidence>
<dbReference type="PANTHER" id="PTHR11552">
    <property type="entry name" value="GLUCOSE-METHANOL-CHOLINE GMC OXIDOREDUCTASE"/>
    <property type="match status" value="1"/>
</dbReference>
<evidence type="ECO:0000313" key="6">
    <source>
        <dbReference type="Proteomes" id="UP000813824"/>
    </source>
</evidence>
<dbReference type="Gene3D" id="3.30.560.10">
    <property type="entry name" value="Glucose Oxidase, domain 3"/>
    <property type="match status" value="1"/>
</dbReference>
<accession>A0A8K0UDJ2</accession>
<gene>
    <name evidence="5" type="ORF">BXZ70DRAFT_1053023</name>
</gene>
<proteinExistence type="inferred from homology"/>